<dbReference type="OrthoDB" id="9804723at2"/>
<evidence type="ECO:0000313" key="1">
    <source>
        <dbReference type="EMBL" id="AUN33402.1"/>
    </source>
</evidence>
<dbReference type="PRINTS" id="PR00111">
    <property type="entry name" value="ABHYDROLASE"/>
</dbReference>
<gene>
    <name evidence="1" type="ORF">C0V82_23875</name>
</gene>
<dbReference type="GO" id="GO:0016787">
    <property type="term" value="F:hydrolase activity"/>
    <property type="evidence" value="ECO:0007669"/>
    <property type="project" value="UniProtKB-KW"/>
</dbReference>
<dbReference type="AlphaFoldDB" id="A0A2K9NJZ7"/>
<sequence>MPYLSLGDDQLYFETHGEGPAIVLAHGVGGNHAIWFRQVPVLTKAYQVVLFDHRGFGKSTDRAGLGRSAFADDLTALLDHLGLDRVALVGQSMGAGTCINFAVRHPARVAALCIASSLHAVAEEGDVADLMTAARSASNDLAQLDRVLGAPFKVREPELSWLYAALSGFNNTDRKGLKGDWPRSVPPALLGNLGFPILFIAGHLDPVFPVDAIRAVQAQVPGSFLVEVQDTGHSVFYERPVEFNDSLLSLLQMAGFKGRRRSVHSNSAGYKPVVA</sequence>
<evidence type="ECO:0000313" key="2">
    <source>
        <dbReference type="Proteomes" id="UP000234752"/>
    </source>
</evidence>
<geneLocation type="plasmid" evidence="1 2">
    <name>unnamed1</name>
</geneLocation>
<dbReference type="PANTHER" id="PTHR43433">
    <property type="entry name" value="HYDROLASE, ALPHA/BETA FOLD FAMILY PROTEIN"/>
    <property type="match status" value="1"/>
</dbReference>
<reference evidence="1 2" key="1">
    <citation type="submission" date="2017-12" db="EMBL/GenBank/DDBJ databases">
        <title>Genomes of bacteria within cyanobacterial aggregates.</title>
        <authorList>
            <person name="Cai H."/>
        </authorList>
    </citation>
    <scope>NUCLEOTIDE SEQUENCE [LARGE SCALE GENOMIC DNA]</scope>
    <source>
        <strain evidence="1 2">TH16</strain>
        <plasmid evidence="1 2">unnamed1</plasmid>
    </source>
</reference>
<dbReference type="RefSeq" id="WP_102114915.1">
    <property type="nucleotide sequence ID" value="NZ_BMGN01000001.1"/>
</dbReference>
<dbReference type="Proteomes" id="UP000234752">
    <property type="component" value="Plasmid unnamed1"/>
</dbReference>
<accession>A0A2K9NJZ7</accession>
<name>A0A2K9NJZ7_9PROT</name>
<proteinExistence type="predicted"/>
<dbReference type="InterPro" id="IPR050471">
    <property type="entry name" value="AB_hydrolase"/>
</dbReference>
<keyword evidence="1" id="KW-0378">Hydrolase</keyword>
<dbReference type="KEGG" id="ncb:C0V82_23875"/>
<dbReference type="Pfam" id="PF00561">
    <property type="entry name" value="Abhydrolase_1"/>
    <property type="match status" value="1"/>
</dbReference>
<dbReference type="PANTHER" id="PTHR43433:SF5">
    <property type="entry name" value="AB HYDROLASE-1 DOMAIN-CONTAINING PROTEIN"/>
    <property type="match status" value="1"/>
</dbReference>
<protein>
    <submittedName>
        <fullName evidence="1">Alpha/beta hydrolase</fullName>
    </submittedName>
</protein>
<keyword evidence="2" id="KW-1185">Reference proteome</keyword>
<keyword evidence="1" id="KW-0614">Plasmid</keyword>
<dbReference type="Gene3D" id="3.40.50.1820">
    <property type="entry name" value="alpha/beta hydrolase"/>
    <property type="match status" value="1"/>
</dbReference>
<dbReference type="InterPro" id="IPR000073">
    <property type="entry name" value="AB_hydrolase_1"/>
</dbReference>
<dbReference type="EMBL" id="CP025613">
    <property type="protein sequence ID" value="AUN33402.1"/>
    <property type="molecule type" value="Genomic_DNA"/>
</dbReference>
<dbReference type="InterPro" id="IPR029058">
    <property type="entry name" value="AB_hydrolase_fold"/>
</dbReference>
<organism evidence="1 2">
    <name type="scientific">Niveispirillum cyanobacteriorum</name>
    <dbReference type="NCBI Taxonomy" id="1612173"/>
    <lineage>
        <taxon>Bacteria</taxon>
        <taxon>Pseudomonadati</taxon>
        <taxon>Pseudomonadota</taxon>
        <taxon>Alphaproteobacteria</taxon>
        <taxon>Rhodospirillales</taxon>
        <taxon>Azospirillaceae</taxon>
        <taxon>Niveispirillum</taxon>
    </lineage>
</organism>
<dbReference type="SUPFAM" id="SSF53474">
    <property type="entry name" value="alpha/beta-Hydrolases"/>
    <property type="match status" value="1"/>
</dbReference>